<dbReference type="InParanoid" id="A0A0C2WEP8"/>
<dbReference type="Pfam" id="PF04140">
    <property type="entry name" value="ICMT"/>
    <property type="match status" value="1"/>
</dbReference>
<dbReference type="STRING" id="946122.A0A0C2WEP8"/>
<dbReference type="GO" id="GO:0004671">
    <property type="term" value="F:protein C-terminal S-isoprenylcysteine carboxyl O-methyltransferase activity"/>
    <property type="evidence" value="ECO:0007669"/>
    <property type="project" value="UniProtKB-EC"/>
</dbReference>
<dbReference type="GO" id="GO:0032259">
    <property type="term" value="P:methylation"/>
    <property type="evidence" value="ECO:0007669"/>
    <property type="project" value="UniProtKB-KW"/>
</dbReference>
<dbReference type="PANTHER" id="PTHR12714:SF9">
    <property type="entry name" value="PROTEIN-S-ISOPRENYLCYSTEINE O-METHYLTRANSFERASE"/>
    <property type="match status" value="1"/>
</dbReference>
<keyword evidence="5" id="KW-0808">Transferase</keyword>
<evidence type="ECO:0000256" key="4">
    <source>
        <dbReference type="ARBA" id="ARBA00023136"/>
    </source>
</evidence>
<keyword evidence="5" id="KW-0949">S-adenosyl-L-methionine</keyword>
<protein>
    <recommendedName>
        <fullName evidence="5">Protein-S-isoprenylcysteine O-methyltransferase</fullName>
        <ecNumber evidence="5">2.1.1.100</ecNumber>
    </recommendedName>
</protein>
<proteinExistence type="inferred from homology"/>
<dbReference type="InterPro" id="IPR007269">
    <property type="entry name" value="ICMT_MeTrfase"/>
</dbReference>
<keyword evidence="5" id="KW-0489">Methyltransferase</keyword>
<dbReference type="EMBL" id="KN818308">
    <property type="protein sequence ID" value="KIL59872.1"/>
    <property type="molecule type" value="Genomic_DNA"/>
</dbReference>
<keyword evidence="4 5" id="KW-0472">Membrane</keyword>
<sequence length="186" mass="21168">MSSLLKLPFIAIVATSFHIIGDRPNPPVPKKERVENFWPGPIRGGSLYLTPVSTMGALAVTAGAFIRLRCYKALGSLFTFELTIRDDHKLVKHGPYSVVRHPSYSGGYLSAVGSLFWYFTPGSLLVYPTTWASRSFAIFFFILFLLGASVLWLRANEEDRLLRQRFGVEWEDWARKVPYKLVPYIY</sequence>
<gene>
    <name evidence="6" type="ORF">M378DRAFT_187882</name>
</gene>
<comment type="similarity">
    <text evidence="5">Belongs to the class VI-like SAM-binding methyltransferase superfamily. Isoprenylcysteine carboxyl methyltransferase family.</text>
</comment>
<feature type="transmembrane region" description="Helical" evidence="5">
    <location>
        <begin position="102"/>
        <end position="119"/>
    </location>
</feature>
<dbReference type="GO" id="GO:0005789">
    <property type="term" value="C:endoplasmic reticulum membrane"/>
    <property type="evidence" value="ECO:0007669"/>
    <property type="project" value="UniProtKB-SubCell"/>
</dbReference>
<comment type="catalytic activity">
    <reaction evidence="5">
        <text>[protein]-C-terminal S-[(2E,6E)-farnesyl]-L-cysteine + S-adenosyl-L-methionine = [protein]-C-terminal S-[(2E,6E)-farnesyl]-L-cysteine methyl ester + S-adenosyl-L-homocysteine</text>
        <dbReference type="Rhea" id="RHEA:21672"/>
        <dbReference type="Rhea" id="RHEA-COMP:12125"/>
        <dbReference type="Rhea" id="RHEA-COMP:12126"/>
        <dbReference type="ChEBI" id="CHEBI:57856"/>
        <dbReference type="ChEBI" id="CHEBI:59789"/>
        <dbReference type="ChEBI" id="CHEBI:90510"/>
        <dbReference type="ChEBI" id="CHEBI:90511"/>
        <dbReference type="EC" id="2.1.1.100"/>
    </reaction>
</comment>
<feature type="transmembrane region" description="Helical" evidence="5">
    <location>
        <begin position="45"/>
        <end position="66"/>
    </location>
</feature>
<dbReference type="Proteomes" id="UP000054549">
    <property type="component" value="Unassembled WGS sequence"/>
</dbReference>
<dbReference type="OrthoDB" id="422086at2759"/>
<keyword evidence="3 5" id="KW-1133">Transmembrane helix</keyword>
<feature type="transmembrane region" description="Helical" evidence="5">
    <location>
        <begin position="131"/>
        <end position="153"/>
    </location>
</feature>
<comment type="caution">
    <text evidence="5">Lacks conserved residue(s) required for the propagation of feature annotation.</text>
</comment>
<organism evidence="6 7">
    <name type="scientific">Amanita muscaria (strain Koide BX008)</name>
    <dbReference type="NCBI Taxonomy" id="946122"/>
    <lineage>
        <taxon>Eukaryota</taxon>
        <taxon>Fungi</taxon>
        <taxon>Dikarya</taxon>
        <taxon>Basidiomycota</taxon>
        <taxon>Agaricomycotina</taxon>
        <taxon>Agaricomycetes</taxon>
        <taxon>Agaricomycetidae</taxon>
        <taxon>Agaricales</taxon>
        <taxon>Pluteineae</taxon>
        <taxon>Amanitaceae</taxon>
        <taxon>Amanita</taxon>
    </lineage>
</organism>
<accession>A0A0C2WEP8</accession>
<comment type="subcellular location">
    <subcellularLocation>
        <location evidence="5">Endoplasmic reticulum membrane</location>
        <topology evidence="5">Multi-pass membrane protein</topology>
    </subcellularLocation>
    <subcellularLocation>
        <location evidence="1">Membrane</location>
        <topology evidence="1">Multi-pass membrane protein</topology>
    </subcellularLocation>
</comment>
<name>A0A0C2WEP8_AMAMK</name>
<evidence type="ECO:0000313" key="7">
    <source>
        <dbReference type="Proteomes" id="UP000054549"/>
    </source>
</evidence>
<dbReference type="Gene3D" id="1.20.120.1630">
    <property type="match status" value="1"/>
</dbReference>
<dbReference type="HOGENOM" id="CLU_065200_6_0_1"/>
<dbReference type="AlphaFoldDB" id="A0A0C2WEP8"/>
<keyword evidence="5" id="KW-0256">Endoplasmic reticulum</keyword>
<evidence type="ECO:0000313" key="6">
    <source>
        <dbReference type="EMBL" id="KIL59872.1"/>
    </source>
</evidence>
<evidence type="ECO:0000256" key="3">
    <source>
        <dbReference type="ARBA" id="ARBA00022989"/>
    </source>
</evidence>
<evidence type="ECO:0000256" key="1">
    <source>
        <dbReference type="ARBA" id="ARBA00004141"/>
    </source>
</evidence>
<dbReference type="PANTHER" id="PTHR12714">
    <property type="entry name" value="PROTEIN-S ISOPRENYLCYSTEINE O-METHYLTRANSFERASE"/>
    <property type="match status" value="1"/>
</dbReference>
<reference evidence="6 7" key="1">
    <citation type="submission" date="2014-04" db="EMBL/GenBank/DDBJ databases">
        <title>Evolutionary Origins and Diversification of the Mycorrhizal Mutualists.</title>
        <authorList>
            <consortium name="DOE Joint Genome Institute"/>
            <consortium name="Mycorrhizal Genomics Consortium"/>
            <person name="Kohler A."/>
            <person name="Kuo A."/>
            <person name="Nagy L.G."/>
            <person name="Floudas D."/>
            <person name="Copeland A."/>
            <person name="Barry K.W."/>
            <person name="Cichocki N."/>
            <person name="Veneault-Fourrey C."/>
            <person name="LaButti K."/>
            <person name="Lindquist E.A."/>
            <person name="Lipzen A."/>
            <person name="Lundell T."/>
            <person name="Morin E."/>
            <person name="Murat C."/>
            <person name="Riley R."/>
            <person name="Ohm R."/>
            <person name="Sun H."/>
            <person name="Tunlid A."/>
            <person name="Henrissat B."/>
            <person name="Grigoriev I.V."/>
            <person name="Hibbett D.S."/>
            <person name="Martin F."/>
        </authorList>
    </citation>
    <scope>NUCLEOTIDE SEQUENCE [LARGE SCALE GENOMIC DNA]</scope>
    <source>
        <strain evidence="6 7">Koide BX008</strain>
    </source>
</reference>
<keyword evidence="7" id="KW-1185">Reference proteome</keyword>
<evidence type="ECO:0000256" key="2">
    <source>
        <dbReference type="ARBA" id="ARBA00022692"/>
    </source>
</evidence>
<dbReference type="EC" id="2.1.1.100" evidence="5"/>
<evidence type="ECO:0000256" key="5">
    <source>
        <dbReference type="RuleBase" id="RU362022"/>
    </source>
</evidence>
<keyword evidence="2 5" id="KW-0812">Transmembrane</keyword>